<reference evidence="2 3" key="1">
    <citation type="submission" date="2009-06" db="EMBL/GenBank/DDBJ databases">
        <title>Complete sequence of Dickeya zeae Ech1591.</title>
        <authorList>
            <consortium name="US DOE Joint Genome Institute"/>
            <person name="Lucas S."/>
            <person name="Copeland A."/>
            <person name="Lapidus A."/>
            <person name="Glavina del Rio T."/>
            <person name="Tice H."/>
            <person name="Bruce D."/>
            <person name="Goodwin L."/>
            <person name="Pitluck S."/>
            <person name="Chertkov O."/>
            <person name="Brettin T."/>
            <person name="Detter J.C."/>
            <person name="Han C."/>
            <person name="Larimer F."/>
            <person name="Land M."/>
            <person name="Hauser L."/>
            <person name="Kyrpides N."/>
            <person name="Ovchinnikova G."/>
            <person name="Balakrishnan V."/>
            <person name="Glasner J."/>
            <person name="Perna N.T."/>
        </authorList>
    </citation>
    <scope>NUCLEOTIDE SEQUENCE [LARGE SCALE GENOMIC DNA]</scope>
    <source>
        <strain evidence="2 3">Ech1591</strain>
    </source>
</reference>
<protein>
    <submittedName>
        <fullName evidence="2">Uncharacterized protein</fullName>
    </submittedName>
</protein>
<dbReference type="HOGENOM" id="CLU_382542_0_0_6"/>
<dbReference type="KEGG" id="dze:Dd1591_3410"/>
<feature type="transmembrane region" description="Helical" evidence="1">
    <location>
        <begin position="12"/>
        <end position="29"/>
    </location>
</feature>
<gene>
    <name evidence="2" type="ordered locus">Dd1591_3410</name>
</gene>
<name>C6CJJ1_DICC1</name>
<organism evidence="2 3">
    <name type="scientific">Dickeya chrysanthemi (strain Ech1591)</name>
    <name type="common">Dickeya zeae (strain Ech1591)</name>
    <dbReference type="NCBI Taxonomy" id="561229"/>
    <lineage>
        <taxon>Bacteria</taxon>
        <taxon>Pseudomonadati</taxon>
        <taxon>Pseudomonadota</taxon>
        <taxon>Gammaproteobacteria</taxon>
        <taxon>Enterobacterales</taxon>
        <taxon>Pectobacteriaceae</taxon>
        <taxon>Dickeya</taxon>
    </lineage>
</organism>
<evidence type="ECO:0000256" key="1">
    <source>
        <dbReference type="SAM" id="Phobius"/>
    </source>
</evidence>
<accession>C6CJJ1</accession>
<dbReference type="EMBL" id="CP001655">
    <property type="protein sequence ID" value="ACT08225.1"/>
    <property type="molecule type" value="Genomic_DNA"/>
</dbReference>
<sequence length="719" mass="82412">MVNIFRSKTFTRISIIIVSLISFTYWYGYMHLSKKSIPKDQYNNSHVEGVKLSRHQDLRGVIGSLNQRHQYGEYLSEATYYIAKNKGKRFLSDNIAYPTWLRYVNNNKISLSSMPLLPIWSDDFIFGFSNKSTFKILEKNILLESGVIPKDVFIGRTAILKNENENEDVYTTITDIDNLGNITVKGYVPYGFFPTSIRIPSGKKQSGHMMFESDSMGWIRGGKFTLDSTGYTYAIRPISSLNLSNMILENGDTLSWDGTDGNYSAKILSVYNLNNTYIVKLDKKFPPYFDFRKNIINVTRQNNKDNKQEMILNIDTDLINDDFFFGKNRNTSFVVYSTGDITPGNIVVGEGTKEPLYVSKVVKGSNVITVDLFRSAVINECLNLNPEGSYDSCIRNLDLSKFEYTNAKWAKENLTANKKYDDFGPWEMWNRGGDLSIQYATNIVKHAENPPPSKDKDTLSSDAQSSHNGLIWEIYPGSLLNIFYGTNNPAPTEMLIHVLGREARDKYYSSFTQIKPEYISFAKPERFTPWLLNWHWPFFRNIVNNYDLVVDKNEFSLWHITNKNKWDTLGPVKLKLQGDFNINKQISLNISKAEAKSCDIKLVTAVVKYDIKNPISHIPLVGKLSRYLLEIEGTGLPSNLPVSLPWSENTFSFPIFYRDGFNPVITPRTLSNFLDLTSMSIKEITLYQENADANNIYRLYYDYPVIGDAAKFECDNIRH</sequence>
<keyword evidence="1" id="KW-1133">Transmembrane helix</keyword>
<evidence type="ECO:0000313" key="3">
    <source>
        <dbReference type="Proteomes" id="UP000002735"/>
    </source>
</evidence>
<keyword evidence="1" id="KW-0472">Membrane</keyword>
<evidence type="ECO:0000313" key="2">
    <source>
        <dbReference type="EMBL" id="ACT08225.1"/>
    </source>
</evidence>
<dbReference type="STRING" id="561229.Dd1591_3410"/>
<dbReference type="AlphaFoldDB" id="C6CJJ1"/>
<proteinExistence type="predicted"/>
<keyword evidence="1" id="KW-0812">Transmembrane</keyword>
<dbReference type="Proteomes" id="UP000002735">
    <property type="component" value="Chromosome"/>
</dbReference>